<proteinExistence type="predicted"/>
<organism evidence="1 2">
    <name type="scientific">Glomus cerebriforme</name>
    <dbReference type="NCBI Taxonomy" id="658196"/>
    <lineage>
        <taxon>Eukaryota</taxon>
        <taxon>Fungi</taxon>
        <taxon>Fungi incertae sedis</taxon>
        <taxon>Mucoromycota</taxon>
        <taxon>Glomeromycotina</taxon>
        <taxon>Glomeromycetes</taxon>
        <taxon>Glomerales</taxon>
        <taxon>Glomeraceae</taxon>
        <taxon>Glomus</taxon>
    </lineage>
</organism>
<gene>
    <name evidence="1" type="ORF">C1645_820237</name>
</gene>
<protein>
    <submittedName>
        <fullName evidence="1">Uncharacterized protein</fullName>
    </submittedName>
</protein>
<sequence>MPVKIIFGITKLLYFEWPIEGPFIGYIQAQTLPHIGEWSHYSPTDISNPNLSYKMFAKDMVIKLNKLAEEGEIQKDEIPEIKTIEGWITRYSTSLRKESAE</sequence>
<name>A0A397T3J9_9GLOM</name>
<dbReference type="OrthoDB" id="2436543at2759"/>
<evidence type="ECO:0000313" key="2">
    <source>
        <dbReference type="Proteomes" id="UP000265703"/>
    </source>
</evidence>
<dbReference type="EMBL" id="QKYT01000118">
    <property type="protein sequence ID" value="RIA92733.1"/>
    <property type="molecule type" value="Genomic_DNA"/>
</dbReference>
<evidence type="ECO:0000313" key="1">
    <source>
        <dbReference type="EMBL" id="RIA92733.1"/>
    </source>
</evidence>
<keyword evidence="2" id="KW-1185">Reference proteome</keyword>
<reference evidence="1 2" key="1">
    <citation type="submission" date="2018-06" db="EMBL/GenBank/DDBJ databases">
        <title>Comparative genomics reveals the genomic features of Rhizophagus irregularis, R. cerebriforme, R. diaphanum and Gigaspora rosea, and their symbiotic lifestyle signature.</title>
        <authorList>
            <person name="Morin E."/>
            <person name="San Clemente H."/>
            <person name="Chen E.C.H."/>
            <person name="De La Providencia I."/>
            <person name="Hainaut M."/>
            <person name="Kuo A."/>
            <person name="Kohler A."/>
            <person name="Murat C."/>
            <person name="Tang N."/>
            <person name="Roy S."/>
            <person name="Loubradou J."/>
            <person name="Henrissat B."/>
            <person name="Grigoriev I.V."/>
            <person name="Corradi N."/>
            <person name="Roux C."/>
            <person name="Martin F.M."/>
        </authorList>
    </citation>
    <scope>NUCLEOTIDE SEQUENCE [LARGE SCALE GENOMIC DNA]</scope>
    <source>
        <strain evidence="1 2">DAOM 227022</strain>
    </source>
</reference>
<accession>A0A397T3J9</accession>
<dbReference type="Proteomes" id="UP000265703">
    <property type="component" value="Unassembled WGS sequence"/>
</dbReference>
<comment type="caution">
    <text evidence="1">The sequence shown here is derived from an EMBL/GenBank/DDBJ whole genome shotgun (WGS) entry which is preliminary data.</text>
</comment>
<dbReference type="AlphaFoldDB" id="A0A397T3J9"/>